<evidence type="ECO:0008006" key="5">
    <source>
        <dbReference type="Google" id="ProtNLM"/>
    </source>
</evidence>
<protein>
    <recommendedName>
        <fullName evidence="5">Transmembrane protein 209</fullName>
    </recommendedName>
</protein>
<evidence type="ECO:0000313" key="4">
    <source>
        <dbReference type="Proteomes" id="UP001497623"/>
    </source>
</evidence>
<keyword evidence="2" id="KW-0472">Membrane</keyword>
<dbReference type="Pfam" id="PF09786">
    <property type="entry name" value="CytochromB561_N"/>
    <property type="match status" value="1"/>
</dbReference>
<evidence type="ECO:0000256" key="1">
    <source>
        <dbReference type="SAM" id="MobiDB-lite"/>
    </source>
</evidence>
<proteinExistence type="predicted"/>
<organism evidence="3 4">
    <name type="scientific">Meganyctiphanes norvegica</name>
    <name type="common">Northern krill</name>
    <name type="synonym">Thysanopoda norvegica</name>
    <dbReference type="NCBI Taxonomy" id="48144"/>
    <lineage>
        <taxon>Eukaryota</taxon>
        <taxon>Metazoa</taxon>
        <taxon>Ecdysozoa</taxon>
        <taxon>Arthropoda</taxon>
        <taxon>Crustacea</taxon>
        <taxon>Multicrustacea</taxon>
        <taxon>Malacostraca</taxon>
        <taxon>Eumalacostraca</taxon>
        <taxon>Eucarida</taxon>
        <taxon>Euphausiacea</taxon>
        <taxon>Euphausiidae</taxon>
        <taxon>Meganyctiphanes</taxon>
    </lineage>
</organism>
<keyword evidence="2" id="KW-1133">Transmembrane helix</keyword>
<reference evidence="3 4" key="1">
    <citation type="submission" date="2024-05" db="EMBL/GenBank/DDBJ databases">
        <authorList>
            <person name="Wallberg A."/>
        </authorList>
    </citation>
    <scope>NUCLEOTIDE SEQUENCE [LARGE SCALE GENOMIC DNA]</scope>
</reference>
<dbReference type="AlphaFoldDB" id="A0AAV2RJQ1"/>
<keyword evidence="4" id="KW-1185">Reference proteome</keyword>
<dbReference type="GO" id="GO:0016020">
    <property type="term" value="C:membrane"/>
    <property type="evidence" value="ECO:0007669"/>
    <property type="project" value="TreeGrafter"/>
</dbReference>
<feature type="transmembrane region" description="Helical" evidence="2">
    <location>
        <begin position="18"/>
        <end position="37"/>
    </location>
</feature>
<evidence type="ECO:0000313" key="3">
    <source>
        <dbReference type="EMBL" id="CAL4128429.1"/>
    </source>
</evidence>
<sequence>MNMRTRVLEVLNKIVETYFTFCTWILFFFMTMHDIIFNTKKSVVMIRRSKLMKSACRIFRFLIFVKVLQWKYRVRHLTHTNQANASLMFLAGNEEGRSPDHNSTEHISQNSPVLKLCVGRKNYCAALMPQFLCEVPEAPVDSNFENWSNLKLQNLKTIPLRFRGCKLMGIWADLNSNLNNIAQSTWICTWKEEHIDNIVTSSKIMSGVLLRTFSTRQEEEPMMRMFNSIQKNVTSKIYGSQISLTAFFETYLRNLKICERLCLLLSQSCSSTNMNTSLWGYGTNPHSQMADYVHLLRKNVFQTATKDADPTADADSNKNDDSKTSALSSSSSSKIWRKRNVTNEQLFQFTENLRVWMSANILVPLVKNIDECNKLLRASAPEIQIGSVGVDKLKKAAHNITGVKKLGEVFPFLDLTIHQDYLIHRLRELSSGGAISAYRWNGGSGSFNGKPWKEEFPTDTAILLHLFVMYMDQMLPPDIQQQDGRMFSNVYLVKAPEKPTKPTDKPILHLSEVNPPHLKVLLPTDEECDVGSGRNNFIHSLLLFIHHVTYQQHSHIANIHLTLSGVNLAWVVKFN</sequence>
<dbReference type="PANTHER" id="PTHR21780">
    <property type="entry name" value="TRANSMEMBRANE PROTEIN 209"/>
    <property type="match status" value="1"/>
</dbReference>
<comment type="caution">
    <text evidence="3">The sequence shown here is derived from an EMBL/GenBank/DDBJ whole genome shotgun (WGS) entry which is preliminary data.</text>
</comment>
<dbReference type="PANTHER" id="PTHR21780:SF0">
    <property type="entry name" value="TRANSMEMBRANE PROTEIN 209"/>
    <property type="match status" value="1"/>
</dbReference>
<gene>
    <name evidence="3" type="ORF">MNOR_LOCUS26105</name>
</gene>
<dbReference type="InterPro" id="IPR019176">
    <property type="entry name" value="Cytochrome_B561-rel"/>
</dbReference>
<name>A0AAV2RJQ1_MEGNR</name>
<dbReference type="EMBL" id="CAXKWB010025664">
    <property type="protein sequence ID" value="CAL4128429.1"/>
    <property type="molecule type" value="Genomic_DNA"/>
</dbReference>
<feature type="non-terminal residue" evidence="3">
    <location>
        <position position="575"/>
    </location>
</feature>
<dbReference type="Proteomes" id="UP001497623">
    <property type="component" value="Unassembled WGS sequence"/>
</dbReference>
<accession>A0AAV2RJQ1</accession>
<evidence type="ECO:0000256" key="2">
    <source>
        <dbReference type="SAM" id="Phobius"/>
    </source>
</evidence>
<keyword evidence="2" id="KW-0812">Transmembrane</keyword>
<feature type="region of interest" description="Disordered" evidence="1">
    <location>
        <begin position="307"/>
        <end position="328"/>
    </location>
</feature>